<comment type="caution">
    <text evidence="1">The sequence shown here is derived from an EMBL/GenBank/DDBJ whole genome shotgun (WGS) entry which is preliminary data.</text>
</comment>
<evidence type="ECO:0000313" key="1">
    <source>
        <dbReference type="EMBL" id="GBG29153.1"/>
    </source>
</evidence>
<dbReference type="InParanoid" id="A0A2R5GKK6"/>
<reference evidence="1 2" key="1">
    <citation type="submission" date="2017-12" db="EMBL/GenBank/DDBJ databases">
        <title>Sequencing, de novo assembly and annotation of complete genome of a new Thraustochytrid species, strain FCC1311.</title>
        <authorList>
            <person name="Sedici K."/>
            <person name="Godart F."/>
            <person name="Aiese Cigliano R."/>
            <person name="Sanseverino W."/>
            <person name="Barakat M."/>
            <person name="Ortet P."/>
            <person name="Marechal E."/>
            <person name="Cagnac O."/>
            <person name="Amato A."/>
        </authorList>
    </citation>
    <scope>NUCLEOTIDE SEQUENCE [LARGE SCALE GENOMIC DNA]</scope>
</reference>
<keyword evidence="2" id="KW-1185">Reference proteome</keyword>
<dbReference type="AlphaFoldDB" id="A0A2R5GKK6"/>
<organism evidence="1 2">
    <name type="scientific">Hondaea fermentalgiana</name>
    <dbReference type="NCBI Taxonomy" id="2315210"/>
    <lineage>
        <taxon>Eukaryota</taxon>
        <taxon>Sar</taxon>
        <taxon>Stramenopiles</taxon>
        <taxon>Bigyra</taxon>
        <taxon>Labyrinthulomycetes</taxon>
        <taxon>Thraustochytrida</taxon>
        <taxon>Thraustochytriidae</taxon>
        <taxon>Hondaea</taxon>
    </lineage>
</organism>
<dbReference type="Proteomes" id="UP000241890">
    <property type="component" value="Unassembled WGS sequence"/>
</dbReference>
<gene>
    <name evidence="1" type="ORF">FCC1311_053752</name>
</gene>
<protein>
    <submittedName>
        <fullName evidence="1">Uncharacterized protein</fullName>
    </submittedName>
</protein>
<sequence>MQSSKQLMRTKSTQWRVASLVDIFEDKKLDGNLTPYISSLASRALAHGSSLRDIFEALEELGEDPNSWRSRLRDNE</sequence>
<accession>A0A2R5GKK6</accession>
<name>A0A2R5GKK6_9STRA</name>
<dbReference type="EMBL" id="BEYU01000053">
    <property type="protein sequence ID" value="GBG29153.1"/>
    <property type="molecule type" value="Genomic_DNA"/>
</dbReference>
<evidence type="ECO:0000313" key="2">
    <source>
        <dbReference type="Proteomes" id="UP000241890"/>
    </source>
</evidence>
<proteinExistence type="predicted"/>